<keyword evidence="4" id="KW-1185">Reference proteome</keyword>
<keyword evidence="2" id="KW-0732">Signal</keyword>
<accession>A0AB34FSS9</accession>
<organism evidence="3 4">
    <name type="scientific">Purpureocillium lavendulum</name>
    <dbReference type="NCBI Taxonomy" id="1247861"/>
    <lineage>
        <taxon>Eukaryota</taxon>
        <taxon>Fungi</taxon>
        <taxon>Dikarya</taxon>
        <taxon>Ascomycota</taxon>
        <taxon>Pezizomycotina</taxon>
        <taxon>Sordariomycetes</taxon>
        <taxon>Hypocreomycetidae</taxon>
        <taxon>Hypocreales</taxon>
        <taxon>Ophiocordycipitaceae</taxon>
        <taxon>Purpureocillium</taxon>
    </lineage>
</organism>
<feature type="signal peptide" evidence="2">
    <location>
        <begin position="1"/>
        <end position="20"/>
    </location>
</feature>
<evidence type="ECO:0000256" key="2">
    <source>
        <dbReference type="SAM" id="SignalP"/>
    </source>
</evidence>
<sequence length="502" mass="56362">MLAALVIVVTACAFDASANGRAPITPDRESAAANAFHILNAVHSAGRQWGAALNHNGFGFFPAVMPKGTLLYHGAPSWQDDDDDDDDDDEEEESHKTRALRRNRNRRGYFHTYRANRDLKLLYIDGMAAAKSRFGPLDSQDLVLRENKTGPFDDYMDEPGRARDICRFVADVGMDGFVRVEIGFEVVYCDFFDSGLDLLTVTRSFMPHDTMTKVERILLYQMARAASREYDGLGAGRLRLDFSSMVSGFFFPINVSSTNPARPDLVRLGAASLDELVDVKRHLRQVCLQPRRFTVDWQGIVDALINRYADRLAALASDKLSAEFFIGELERATLVHVDAPALPGDLQDRNRTAEAVDRCAQHHLLPALAHKASWSLADELVYVAVEAVTHDVCQTLFESLSALQRSRAIGSVASRNDAIDRSRRAFARLMDRLAWTEWKKPRRCPVDQVSFVAMYPFGNDKDHWNPGCRSVEDLVGFNRHGYWDEDFLPAPGNDTDEELTEL</sequence>
<evidence type="ECO:0000313" key="3">
    <source>
        <dbReference type="EMBL" id="KAJ6442169.1"/>
    </source>
</evidence>
<dbReference type="PANTHER" id="PTHR35204:SF1">
    <property type="entry name" value="ENTEROTOXIN"/>
    <property type="match status" value="1"/>
</dbReference>
<proteinExistence type="predicted"/>
<evidence type="ECO:0000256" key="1">
    <source>
        <dbReference type="SAM" id="MobiDB-lite"/>
    </source>
</evidence>
<dbReference type="EMBL" id="JAQHRD010000004">
    <property type="protein sequence ID" value="KAJ6442169.1"/>
    <property type="molecule type" value="Genomic_DNA"/>
</dbReference>
<name>A0AB34FSS9_9HYPO</name>
<evidence type="ECO:0000313" key="4">
    <source>
        <dbReference type="Proteomes" id="UP001163105"/>
    </source>
</evidence>
<feature type="chain" id="PRO_5044301198" evidence="2">
    <location>
        <begin position="21"/>
        <end position="502"/>
    </location>
</feature>
<protein>
    <submittedName>
        <fullName evidence="3">AP-1-like protein</fullName>
    </submittedName>
</protein>
<dbReference type="Proteomes" id="UP001163105">
    <property type="component" value="Unassembled WGS sequence"/>
</dbReference>
<comment type="caution">
    <text evidence="3">The sequence shown here is derived from an EMBL/GenBank/DDBJ whole genome shotgun (WGS) entry which is preliminary data.</text>
</comment>
<dbReference type="InterPro" id="IPR038921">
    <property type="entry name" value="YOR389W-like"/>
</dbReference>
<reference evidence="3" key="1">
    <citation type="submission" date="2023-01" db="EMBL/GenBank/DDBJ databases">
        <title>The growth and conidiation of Purpureocillium lavendulum are regulated by nitrogen source and histone H3K14 acetylation.</title>
        <authorList>
            <person name="Tang P."/>
            <person name="Han J."/>
            <person name="Zhang C."/>
            <person name="Tang P."/>
            <person name="Qi F."/>
            <person name="Zhang K."/>
            <person name="Liang L."/>
        </authorList>
    </citation>
    <scope>NUCLEOTIDE SEQUENCE</scope>
    <source>
        <strain evidence="3">YMF1.00683</strain>
    </source>
</reference>
<feature type="region of interest" description="Disordered" evidence="1">
    <location>
        <begin position="75"/>
        <end position="98"/>
    </location>
</feature>
<dbReference type="PANTHER" id="PTHR35204">
    <property type="entry name" value="YALI0A21131P"/>
    <property type="match status" value="1"/>
</dbReference>
<dbReference type="AlphaFoldDB" id="A0AB34FSS9"/>
<gene>
    <name evidence="3" type="ORF">O9K51_05722</name>
</gene>
<feature type="compositionally biased region" description="Acidic residues" evidence="1">
    <location>
        <begin position="79"/>
        <end position="92"/>
    </location>
</feature>